<proteinExistence type="inferred from homology"/>
<dbReference type="EMBL" id="CAUYUJ010014521">
    <property type="protein sequence ID" value="CAK0842434.1"/>
    <property type="molecule type" value="Genomic_DNA"/>
</dbReference>
<dbReference type="SUPFAM" id="SSF51126">
    <property type="entry name" value="Pectin lyase-like"/>
    <property type="match status" value="1"/>
</dbReference>
<dbReference type="SMART" id="SM01225">
    <property type="entry name" value="G8"/>
    <property type="match status" value="1"/>
</dbReference>
<dbReference type="InterPro" id="IPR019316">
    <property type="entry name" value="G8_domain"/>
</dbReference>
<keyword evidence="2" id="KW-1003">Cell membrane</keyword>
<keyword evidence="3" id="KW-0325">Glycoprotein</keyword>
<evidence type="ECO:0000313" key="8">
    <source>
        <dbReference type="Proteomes" id="UP001189429"/>
    </source>
</evidence>
<dbReference type="InterPro" id="IPR011050">
    <property type="entry name" value="Pectin_lyase_fold/virulence"/>
</dbReference>
<dbReference type="Pfam" id="PF24606">
    <property type="entry name" value="CEMIP_beta-hel"/>
    <property type="match status" value="1"/>
</dbReference>
<name>A0ABN9TAP3_9DINO</name>
<comment type="subcellular location">
    <subcellularLocation>
        <location evidence="1">Cell membrane</location>
    </subcellularLocation>
</comment>
<protein>
    <recommendedName>
        <fullName evidence="6">G8 domain-containing protein</fullName>
    </recommendedName>
</protein>
<feature type="domain" description="G8" evidence="6">
    <location>
        <begin position="23"/>
        <end position="128"/>
    </location>
</feature>
<evidence type="ECO:0000256" key="5">
    <source>
        <dbReference type="SAM" id="Coils"/>
    </source>
</evidence>
<comment type="similarity">
    <text evidence="4">Belongs to the comF family.</text>
</comment>
<reference evidence="7" key="1">
    <citation type="submission" date="2023-10" db="EMBL/GenBank/DDBJ databases">
        <authorList>
            <person name="Chen Y."/>
            <person name="Shah S."/>
            <person name="Dougan E. K."/>
            <person name="Thang M."/>
            <person name="Chan C."/>
        </authorList>
    </citation>
    <scope>NUCLEOTIDE SEQUENCE [LARGE SCALE GENOMIC DNA]</scope>
</reference>
<dbReference type="InterPro" id="IPR052334">
    <property type="entry name" value="G8_domain-comF-like"/>
</dbReference>
<gene>
    <name evidence="7" type="ORF">PCOR1329_LOCUS37282</name>
</gene>
<keyword evidence="8" id="KW-1185">Reference proteome</keyword>
<comment type="caution">
    <text evidence="7">The sequence shown here is derived from an EMBL/GenBank/DDBJ whole genome shotgun (WGS) entry which is preliminary data.</text>
</comment>
<dbReference type="PANTHER" id="PTHR47687:SF4">
    <property type="entry name" value="G8 DOMAIN-CONTAINING PROTEIN DDB_G0286311-RELATED"/>
    <property type="match status" value="1"/>
</dbReference>
<dbReference type="PROSITE" id="PS51484">
    <property type="entry name" value="G8"/>
    <property type="match status" value="1"/>
</dbReference>
<evidence type="ECO:0000256" key="2">
    <source>
        <dbReference type="ARBA" id="ARBA00022475"/>
    </source>
</evidence>
<evidence type="ECO:0000256" key="1">
    <source>
        <dbReference type="ARBA" id="ARBA00004236"/>
    </source>
</evidence>
<keyword evidence="2" id="KW-0472">Membrane</keyword>
<evidence type="ECO:0000313" key="7">
    <source>
        <dbReference type="EMBL" id="CAK0842434.1"/>
    </source>
</evidence>
<dbReference type="InterPro" id="IPR055401">
    <property type="entry name" value="CEMIP_beta-hel_dom"/>
</dbReference>
<dbReference type="Pfam" id="PF10162">
    <property type="entry name" value="G8"/>
    <property type="match status" value="1"/>
</dbReference>
<keyword evidence="5" id="KW-0175">Coiled coil</keyword>
<organism evidence="7 8">
    <name type="scientific">Prorocentrum cordatum</name>
    <dbReference type="NCBI Taxonomy" id="2364126"/>
    <lineage>
        <taxon>Eukaryota</taxon>
        <taxon>Sar</taxon>
        <taxon>Alveolata</taxon>
        <taxon>Dinophyceae</taxon>
        <taxon>Prorocentrales</taxon>
        <taxon>Prorocentraceae</taxon>
        <taxon>Prorocentrum</taxon>
    </lineage>
</organism>
<dbReference type="PANTHER" id="PTHR47687">
    <property type="entry name" value="G8 DOMAIN-CONTAINING PROTEIN DDB_G0288475-RELATED"/>
    <property type="match status" value="1"/>
</dbReference>
<accession>A0ABN9TAP3</accession>
<evidence type="ECO:0000256" key="4">
    <source>
        <dbReference type="ARBA" id="ARBA00038413"/>
    </source>
</evidence>
<evidence type="ECO:0000259" key="6">
    <source>
        <dbReference type="PROSITE" id="PS51484"/>
    </source>
</evidence>
<evidence type="ECO:0000256" key="3">
    <source>
        <dbReference type="ARBA" id="ARBA00023180"/>
    </source>
</evidence>
<feature type="coiled-coil region" evidence="5">
    <location>
        <begin position="1098"/>
        <end position="1125"/>
    </location>
</feature>
<sequence length="1226" mass="132676">MPLADPGRRVQSACPHDDGGLLPFEQLVSADVTVPAGKRYLVSQPARVATLTIPAGSELVFADAPGLVLTVDTVTVFGKLRFGSDTCPLLSDGIGITFASGGGLVVEGGGVLDLHGKPYAPTWTRLAQTAAAGSTTLRLQDPVDWEAGHEVLVVTSAWEDTPGKHENEVLRVASVGSGGTVVSLEGPLAHAHYGGQEYATEVALLSRSITLQGDITSETTRKGGHTVCKGAATCRVSGVRAYRMGHENVMGRYPFHLHMMSDVQGASYFEGCVVQRSYFRAFTIHGTSGALVSRGVAYDVSGSAYYLEDGVEENNRLEFNLAAHVHIIKPLSHYGWGQDGVELDSEPDRILPVDATASGFYCTNANNRWVGNSASGGFTGFHFPRVPNALGDSYWKDPSYEPESLDLLEFELGSCIYIGGKLWQDSPGSDRYSYTSGRDWTGERKAGNFRLTNTRFFACRLGLLFWGAAGRQPSLSLEGVEAHDSWRLSAQLGLTYIRGAVISSHTGNTAEDLPGRCSGFQLYDTDAQTVMVDVLFRNFDRPGDECILDMTHSNVMKQAGMFDSRGLVFENTPYANRFRHEKRLACETTHRDSCLGNCWGDCLGVTGSSQLSNIIDLDGSSGAGGGSETGGFILGSDDSASETAGATNEWWLLDDACTHESQWGFFACPLQGKRGKRSVVSLWLEKGMWDSAPDTRMYIRIAPDPMEGSVYHFGSVSRRLRLGLAGSPQITGACCDVGWYLHLPDGALPEMTIFLDQMPADDGLIFSTSYPVGASLTVERLRKYVLAAVSPHASSTGHGKFEVRIRSELTVDFNSKVHFEVTGKEVLDSALGDIFFVDTQGRLFLKLVNEKASFFEAAGVKQLQMTQRWGWGIGFRYKVSQSTLAPAASSCCADFVDWPSIDNGVTCNDCTALVLTAPYGGRCDAYCESFGHVCVEAAEEVSETCQVDYKAASCSVPISGTSDMLCSCRLLSCAVGSPGTDSHNVRGMGLGLHGVCPPCAIALEFEFLCSTVAKQMMVLSSGPCVQRNCSYECSICYRSGLCLQGTASVAFVSEADLANATATMTERLRRMKEAMDVKLASSFEVVDGRLAQDRQAAQDELKEFIADAQRKLESMQLQEQRLRLAVRHGAHGRCCCAALSRARCEWVDFGLLSGHAHSCPAESGQDYVDHHTVLSKSQGEAVTVDTLIDSCLGSQGWHVHIDHRGDAQEDMLSPETRRLVEQLHEP</sequence>
<dbReference type="Proteomes" id="UP001189429">
    <property type="component" value="Unassembled WGS sequence"/>
</dbReference>